<dbReference type="GO" id="GO:1990481">
    <property type="term" value="P:mRNA pseudouridine synthesis"/>
    <property type="evidence" value="ECO:0007669"/>
    <property type="project" value="TreeGrafter"/>
</dbReference>
<dbReference type="GO" id="GO:0031119">
    <property type="term" value="P:tRNA pseudouridine synthesis"/>
    <property type="evidence" value="ECO:0007669"/>
    <property type="project" value="UniProtKB-UniRule"/>
</dbReference>
<dbReference type="NCBIfam" id="TIGR00451">
    <property type="entry name" value="unchar_dom_2"/>
    <property type="match status" value="1"/>
</dbReference>
<dbReference type="PROSITE" id="PS50890">
    <property type="entry name" value="PUA"/>
    <property type="match status" value="1"/>
</dbReference>
<dbReference type="CDD" id="cd21148">
    <property type="entry name" value="PUA_Cbf5"/>
    <property type="match status" value="1"/>
</dbReference>
<gene>
    <name evidence="5 8" type="primary">truB</name>
    <name evidence="8" type="ORF">JEICAKEA_00027</name>
</gene>
<dbReference type="GO" id="GO:0160148">
    <property type="term" value="F:tRNA pseudouridine(55) synthase activity"/>
    <property type="evidence" value="ECO:0007669"/>
    <property type="project" value="UniProtKB-EC"/>
</dbReference>
<dbReference type="InterPro" id="IPR012960">
    <property type="entry name" value="Dyskerin-like"/>
</dbReference>
<organism evidence="8">
    <name type="scientific">Candidatus Methanophaga sp. ANME-1 ERB7</name>
    <dbReference type="NCBI Taxonomy" id="2759913"/>
    <lineage>
        <taxon>Archaea</taxon>
        <taxon>Methanobacteriati</taxon>
        <taxon>Methanobacteriota</taxon>
        <taxon>Stenosarchaea group</taxon>
        <taxon>Methanomicrobia</taxon>
        <taxon>Candidatus Methanophagales</taxon>
        <taxon>Candidatus Methanophagaceae</taxon>
        <taxon>Candidatus Methanophaga</taxon>
    </lineage>
</organism>
<dbReference type="InterPro" id="IPR032819">
    <property type="entry name" value="TruB_C"/>
</dbReference>
<comment type="similarity">
    <text evidence="4 5">Belongs to the pseudouridine synthase TruB family. Type 2 subfamily.</text>
</comment>
<evidence type="ECO:0000259" key="7">
    <source>
        <dbReference type="SMART" id="SM01136"/>
    </source>
</evidence>
<dbReference type="NCBIfam" id="TIGR00425">
    <property type="entry name" value="CBF5"/>
    <property type="match status" value="1"/>
</dbReference>
<dbReference type="PANTHER" id="PTHR23127:SF0">
    <property type="entry name" value="H_ACA RIBONUCLEOPROTEIN COMPLEX SUBUNIT DKC1"/>
    <property type="match status" value="1"/>
</dbReference>
<dbReference type="EC" id="5.4.99.25" evidence="5"/>
<feature type="domain" description="PUA" evidence="6">
    <location>
        <begin position="275"/>
        <end position="349"/>
    </location>
</feature>
<dbReference type="InterPro" id="IPR020103">
    <property type="entry name" value="PsdUridine_synth_cat_dom_sf"/>
</dbReference>
<dbReference type="InterPro" id="IPR015947">
    <property type="entry name" value="PUA-like_sf"/>
</dbReference>
<comment type="function">
    <text evidence="3 5">Could be responsible for synthesis of pseudouridine from uracil-55 in the psi GC loop of transfer RNAs.</text>
</comment>
<dbReference type="GO" id="GO:0000495">
    <property type="term" value="P:box H/ACA sno(s)RNA 3'-end processing"/>
    <property type="evidence" value="ECO:0007669"/>
    <property type="project" value="TreeGrafter"/>
</dbReference>
<dbReference type="InterPro" id="IPR002478">
    <property type="entry name" value="PUA"/>
</dbReference>
<reference evidence="8" key="1">
    <citation type="submission" date="2020-06" db="EMBL/GenBank/DDBJ databases">
        <title>Unique genomic features of the anaerobic methanotrophic archaea.</title>
        <authorList>
            <person name="Chadwick G.L."/>
            <person name="Skennerton C.T."/>
            <person name="Laso-Perez R."/>
            <person name="Leu A.O."/>
            <person name="Speth D.R."/>
            <person name="Yu H."/>
            <person name="Morgan-Lang C."/>
            <person name="Hatzenpichler R."/>
            <person name="Goudeau D."/>
            <person name="Malmstrom R."/>
            <person name="Brazelton W.J."/>
            <person name="Woyke T."/>
            <person name="Hallam S.J."/>
            <person name="Tyson G.W."/>
            <person name="Wegener G."/>
            <person name="Boetius A."/>
            <person name="Orphan V."/>
        </authorList>
    </citation>
    <scope>NUCLEOTIDE SEQUENCE</scope>
</reference>
<dbReference type="SMART" id="SM01136">
    <property type="entry name" value="DKCLD"/>
    <property type="match status" value="1"/>
</dbReference>
<dbReference type="InterPro" id="IPR002501">
    <property type="entry name" value="PsdUridine_synth_N"/>
</dbReference>
<dbReference type="Pfam" id="PF08068">
    <property type="entry name" value="DKCLD"/>
    <property type="match status" value="1"/>
</dbReference>
<dbReference type="InterPro" id="IPR004802">
    <property type="entry name" value="tRNA_PsdUridine_synth_B_fam"/>
</dbReference>
<evidence type="ECO:0000256" key="4">
    <source>
        <dbReference type="ARBA" id="ARBA00060775"/>
    </source>
</evidence>
<dbReference type="PANTHER" id="PTHR23127">
    <property type="entry name" value="CENTROMERE/MICROTUBULE BINDING PROTEIN CBF5"/>
    <property type="match status" value="1"/>
</dbReference>
<dbReference type="AlphaFoldDB" id="A0A7G9Z2D3"/>
<dbReference type="GO" id="GO:0031118">
    <property type="term" value="P:rRNA pseudouridine synthesis"/>
    <property type="evidence" value="ECO:0007669"/>
    <property type="project" value="TreeGrafter"/>
</dbReference>
<dbReference type="InterPro" id="IPR004521">
    <property type="entry name" value="Uncharacterised_CHP00451"/>
</dbReference>
<dbReference type="Gene3D" id="2.30.130.10">
    <property type="entry name" value="PUA domain"/>
    <property type="match status" value="1"/>
</dbReference>
<evidence type="ECO:0000256" key="1">
    <source>
        <dbReference type="ARBA" id="ARBA00022694"/>
    </source>
</evidence>
<dbReference type="Pfam" id="PF16198">
    <property type="entry name" value="TruB_C_2"/>
    <property type="match status" value="1"/>
</dbReference>
<dbReference type="FunFam" id="3.30.2350.10:FF:000001">
    <property type="entry name" value="H/ACA ribonucleoprotein complex subunit CBF5"/>
    <property type="match status" value="1"/>
</dbReference>
<dbReference type="InterPro" id="IPR036974">
    <property type="entry name" value="PUA_sf"/>
</dbReference>
<dbReference type="Pfam" id="PF01509">
    <property type="entry name" value="TruB_N"/>
    <property type="match status" value="1"/>
</dbReference>
<dbReference type="SUPFAM" id="SSF55120">
    <property type="entry name" value="Pseudouridine synthase"/>
    <property type="match status" value="1"/>
</dbReference>
<dbReference type="GO" id="GO:0003723">
    <property type="term" value="F:RNA binding"/>
    <property type="evidence" value="ECO:0007669"/>
    <property type="project" value="InterPro"/>
</dbReference>
<name>A0A7G9Z2D3_9EURY</name>
<dbReference type="HAMAP" id="MF_01081">
    <property type="entry name" value="TruB_arch"/>
    <property type="match status" value="1"/>
</dbReference>
<dbReference type="EMBL" id="MT631578">
    <property type="protein sequence ID" value="QNO54417.1"/>
    <property type="molecule type" value="Genomic_DNA"/>
</dbReference>
<dbReference type="Gene3D" id="3.30.2350.10">
    <property type="entry name" value="Pseudouridine synthase"/>
    <property type="match status" value="1"/>
</dbReference>
<evidence type="ECO:0000313" key="8">
    <source>
        <dbReference type="EMBL" id="QNO54417.1"/>
    </source>
</evidence>
<evidence type="ECO:0000256" key="5">
    <source>
        <dbReference type="HAMAP-Rule" id="MF_01081"/>
    </source>
</evidence>
<dbReference type="InterPro" id="IPR026326">
    <property type="entry name" value="TruB_arch"/>
</dbReference>
<dbReference type="GO" id="GO:0031120">
    <property type="term" value="P:snRNA pseudouridine synthesis"/>
    <property type="evidence" value="ECO:0007669"/>
    <property type="project" value="TreeGrafter"/>
</dbReference>
<keyword evidence="1 5" id="KW-0819">tRNA processing</keyword>
<dbReference type="Pfam" id="PF01472">
    <property type="entry name" value="PUA"/>
    <property type="match status" value="1"/>
</dbReference>
<evidence type="ECO:0000256" key="3">
    <source>
        <dbReference type="ARBA" id="ARBA00060072"/>
    </source>
</evidence>
<proteinExistence type="inferred from homology"/>
<sequence length="367" mass="41061">MFYPNFRHRFTQIAPFDLFLSALINGKGTKRKQRMIKSNKPLERCKLDKNPAFTDPKYGCAPEVRTIKAHIERGVVNIDKPAGPTSHEVVAWIKNILKINKAAHTGTLDPRVTGVLPVMLGVATKLADTFIADKGYVCVMKLHGAVEEDKLREISKDFVGRIYQRPPLKSAVRRQVRIRKVHYIAIMEIAGNDVLMKVGCEAGTYMRMLCHHLGLALGVGAHLVQLRRTKAFPFDEANLTKLQDLKDAYIFSEEGDERLLRKLIMPMEYALGHLPCIIVKDSAVDAICHGANLTAPGISRIEEGINIGNRVVIYTLKGEAVSIGEAKMISEDMFTSEKGVCVTAEKVFMKRGTYVKSWRSKAEVAEW</sequence>
<feature type="domain" description="Dyskerin-like" evidence="7">
    <location>
        <begin position="48"/>
        <end position="90"/>
    </location>
</feature>
<dbReference type="SUPFAM" id="SSF88697">
    <property type="entry name" value="PUA domain-like"/>
    <property type="match status" value="1"/>
</dbReference>
<protein>
    <recommendedName>
        <fullName evidence="5">Probable tRNA pseudouridine synthase B</fullName>
        <ecNumber evidence="5">5.4.99.25</ecNumber>
    </recommendedName>
    <alternativeName>
        <fullName evidence="5">tRNA pseudouridine(55) synthase</fullName>
        <shortName evidence="5">Psi55 synthase</shortName>
    </alternativeName>
    <alternativeName>
        <fullName evidence="5">tRNA pseudouridylate synthase</fullName>
    </alternativeName>
    <alternativeName>
        <fullName evidence="5">tRNA-uridine isomerase</fullName>
    </alternativeName>
</protein>
<dbReference type="SMART" id="SM00359">
    <property type="entry name" value="PUA"/>
    <property type="match status" value="1"/>
</dbReference>
<comment type="catalytic activity">
    <reaction evidence="5">
        <text>uridine(55) in tRNA = pseudouridine(55) in tRNA</text>
        <dbReference type="Rhea" id="RHEA:42532"/>
        <dbReference type="Rhea" id="RHEA-COMP:10101"/>
        <dbReference type="Rhea" id="RHEA-COMP:10102"/>
        <dbReference type="ChEBI" id="CHEBI:65314"/>
        <dbReference type="ChEBI" id="CHEBI:65315"/>
        <dbReference type="EC" id="5.4.99.25"/>
    </reaction>
</comment>
<accession>A0A7G9Z2D3</accession>
<feature type="active site" description="Nucleophile" evidence="5">
    <location>
        <position position="109"/>
    </location>
</feature>
<evidence type="ECO:0000256" key="2">
    <source>
        <dbReference type="ARBA" id="ARBA00023235"/>
    </source>
</evidence>
<evidence type="ECO:0000259" key="6">
    <source>
        <dbReference type="SMART" id="SM00359"/>
    </source>
</evidence>
<dbReference type="NCBIfam" id="NF003280">
    <property type="entry name" value="PRK04270.1"/>
    <property type="match status" value="1"/>
</dbReference>
<keyword evidence="2 5" id="KW-0413">Isomerase</keyword>